<keyword evidence="5" id="KW-1185">Reference proteome</keyword>
<dbReference type="CDD" id="cd01948">
    <property type="entry name" value="EAL"/>
    <property type="match status" value="1"/>
</dbReference>
<gene>
    <name evidence="4" type="ORF">EV215_0382</name>
</gene>
<dbReference type="Gene3D" id="3.20.20.450">
    <property type="entry name" value="EAL domain"/>
    <property type="match status" value="1"/>
</dbReference>
<dbReference type="RefSeq" id="WP_166667316.1">
    <property type="nucleotide sequence ID" value="NZ_SOBG01000001.1"/>
</dbReference>
<sequence length="546" mass="64934">MYINDLINFLNILELPYSIINEQGIIIEVNEKFCELYNYLPSELIGAYFTKLSAETKYLSTEECKNIFLNSFNKYNSFFKHPEPYEVMDKNNNKFFINTISYDFIDENNTKKRLSIDIQLKNTNKIERIKENLNNYNKYKYVSLDFLKKIIDSHLLNKDYFKFTLFNIKFINAIIFDEKDEFLKEFYDNLVSIFEDNITVSFISKNRIIIFYDKIDINKIKIISNKILNIFSNPFEINNKFIKENLKIGITQFLDNRKYDFNSLYDELEIALKYSKDNGYLIFNNEVNLRLQKEIEINSIIFDAFKNKEFIAYFQPYFSVKENKFVYCEALMRLISSKYGIISPSEFIPLLEENRFITMVEKQVMNNIFKKIIKWKEKYKITFPVSINLSPIQFNNLDLIEFLDEAIILYEIDTTKITFEVTETTIMENIEISKFVLKNLKDKGFNIAIDDFGTGYSSLAYLNNFPIDYLKIDRSFIKNIDTNKKDQAIVEAIVNMCKALKIKVVCEGIETKEEFEYLKKIDVNLLQGFFFSRPLPIEAFEKKVFY</sequence>
<dbReference type="Pfam" id="PF13426">
    <property type="entry name" value="PAS_9"/>
    <property type="match status" value="1"/>
</dbReference>
<dbReference type="InterPro" id="IPR001633">
    <property type="entry name" value="EAL_dom"/>
</dbReference>
<dbReference type="InterPro" id="IPR000160">
    <property type="entry name" value="GGDEF_dom"/>
</dbReference>
<dbReference type="Pfam" id="PF00563">
    <property type="entry name" value="EAL"/>
    <property type="match status" value="1"/>
</dbReference>
<dbReference type="PROSITE" id="PS50883">
    <property type="entry name" value="EAL"/>
    <property type="match status" value="1"/>
</dbReference>
<dbReference type="PROSITE" id="PS50112">
    <property type="entry name" value="PAS"/>
    <property type="match status" value="1"/>
</dbReference>
<dbReference type="SUPFAM" id="SSF55785">
    <property type="entry name" value="PYP-like sensor domain (PAS domain)"/>
    <property type="match status" value="1"/>
</dbReference>
<name>A0AA46E168_9FUSO</name>
<dbReference type="SMART" id="SM00052">
    <property type="entry name" value="EAL"/>
    <property type="match status" value="1"/>
</dbReference>
<evidence type="ECO:0000313" key="5">
    <source>
        <dbReference type="Proteomes" id="UP000294678"/>
    </source>
</evidence>
<reference evidence="4 5" key="1">
    <citation type="submission" date="2019-03" db="EMBL/GenBank/DDBJ databases">
        <title>Genomic Encyclopedia of Type Strains, Phase IV (KMG-IV): sequencing the most valuable type-strain genomes for metagenomic binning, comparative biology and taxonomic classification.</title>
        <authorList>
            <person name="Goeker M."/>
        </authorList>
    </citation>
    <scope>NUCLEOTIDE SEQUENCE [LARGE SCALE GENOMIC DNA]</scope>
    <source>
        <strain evidence="4 5">DSM 100055</strain>
    </source>
</reference>
<accession>A0AA46E168</accession>
<dbReference type="Gene3D" id="3.30.450.20">
    <property type="entry name" value="PAS domain"/>
    <property type="match status" value="1"/>
</dbReference>
<dbReference type="SUPFAM" id="SSF55073">
    <property type="entry name" value="Nucleotide cyclase"/>
    <property type="match status" value="1"/>
</dbReference>
<dbReference type="Gene3D" id="3.30.70.270">
    <property type="match status" value="1"/>
</dbReference>
<organism evidence="4 5">
    <name type="scientific">Hypnocyclicus thermotrophus</name>
    <dbReference type="NCBI Taxonomy" id="1627895"/>
    <lineage>
        <taxon>Bacteria</taxon>
        <taxon>Fusobacteriati</taxon>
        <taxon>Fusobacteriota</taxon>
        <taxon>Fusobacteriia</taxon>
        <taxon>Fusobacteriales</taxon>
        <taxon>Fusobacteriaceae</taxon>
        <taxon>Hypnocyclicus</taxon>
    </lineage>
</organism>
<dbReference type="InterPro" id="IPR035965">
    <property type="entry name" value="PAS-like_dom_sf"/>
</dbReference>
<dbReference type="CDD" id="cd00130">
    <property type="entry name" value="PAS"/>
    <property type="match status" value="1"/>
</dbReference>
<dbReference type="InterPro" id="IPR050706">
    <property type="entry name" value="Cyclic-di-GMP_PDE-like"/>
</dbReference>
<feature type="domain" description="GGDEF" evidence="3">
    <location>
        <begin position="159"/>
        <end position="285"/>
    </location>
</feature>
<dbReference type="SUPFAM" id="SSF141868">
    <property type="entry name" value="EAL domain-like"/>
    <property type="match status" value="1"/>
</dbReference>
<dbReference type="EMBL" id="SOBG01000001">
    <property type="protein sequence ID" value="TDT72572.1"/>
    <property type="molecule type" value="Genomic_DNA"/>
</dbReference>
<dbReference type="PANTHER" id="PTHR33121:SF71">
    <property type="entry name" value="OXYGEN SENSOR PROTEIN DOSP"/>
    <property type="match status" value="1"/>
</dbReference>
<dbReference type="InterPro" id="IPR035919">
    <property type="entry name" value="EAL_sf"/>
</dbReference>
<dbReference type="PANTHER" id="PTHR33121">
    <property type="entry name" value="CYCLIC DI-GMP PHOSPHODIESTERASE PDEF"/>
    <property type="match status" value="1"/>
</dbReference>
<dbReference type="InterPro" id="IPR029787">
    <property type="entry name" value="Nucleotide_cyclase"/>
</dbReference>
<comment type="caution">
    <text evidence="4">The sequence shown here is derived from an EMBL/GenBank/DDBJ whole genome shotgun (WGS) entry which is preliminary data.</text>
</comment>
<dbReference type="InterPro" id="IPR043128">
    <property type="entry name" value="Rev_trsase/Diguanyl_cyclase"/>
</dbReference>
<dbReference type="GO" id="GO:0071111">
    <property type="term" value="F:cyclic-guanylate-specific phosphodiesterase activity"/>
    <property type="evidence" value="ECO:0007669"/>
    <property type="project" value="InterPro"/>
</dbReference>
<proteinExistence type="predicted"/>
<evidence type="ECO:0000313" key="4">
    <source>
        <dbReference type="EMBL" id="TDT72572.1"/>
    </source>
</evidence>
<dbReference type="PROSITE" id="PS50887">
    <property type="entry name" value="GGDEF"/>
    <property type="match status" value="1"/>
</dbReference>
<evidence type="ECO:0000259" key="1">
    <source>
        <dbReference type="PROSITE" id="PS50112"/>
    </source>
</evidence>
<dbReference type="AlphaFoldDB" id="A0AA46E168"/>
<evidence type="ECO:0000259" key="3">
    <source>
        <dbReference type="PROSITE" id="PS50887"/>
    </source>
</evidence>
<feature type="domain" description="PAS" evidence="1">
    <location>
        <begin position="2"/>
        <end position="46"/>
    </location>
</feature>
<dbReference type="Proteomes" id="UP000294678">
    <property type="component" value="Unassembled WGS sequence"/>
</dbReference>
<dbReference type="InterPro" id="IPR000014">
    <property type="entry name" value="PAS"/>
</dbReference>
<feature type="domain" description="EAL" evidence="2">
    <location>
        <begin position="294"/>
        <end position="546"/>
    </location>
</feature>
<evidence type="ECO:0000259" key="2">
    <source>
        <dbReference type="PROSITE" id="PS50883"/>
    </source>
</evidence>
<protein>
    <submittedName>
        <fullName evidence="4">EAL domain-containing protein (Putative c-di-GMP-specific phosphodiesterase class I)</fullName>
    </submittedName>
</protein>